<gene>
    <name evidence="4" type="primary">rps3</name>
</gene>
<comment type="similarity">
    <text evidence="1">Belongs to the universal ribosomal protein uS3 family.</text>
</comment>
<proteinExistence type="inferred from homology"/>
<dbReference type="InterPro" id="IPR036419">
    <property type="entry name" value="Ribosomal_S3_C_sf"/>
</dbReference>
<sequence>MKNWKSKYFEKNSKESHTYLFTSIEIKNYIQKFLNDYNLTLHNYQINFSDSTLDIYISYYQNLQSLSFIQKSNLSQNIQIKRKRFNKNLLTKNDLNLDSKFKIQKKLQNYHNKNNNFIKKKLINILNTLEILKLEYYSLKSAKTKKKIFLQQRKKILLHYYTNCFKYHQYLSFLLSHHNYQKRLQTLKYYKTYRDIKKYRTLHNYRLENFTEKLLEGLNLFTKNKFTIQLTFQQINRNLIFPKKSSQNLKRILSKLRKFQRSDFFNEGVNTLFNAITHQNSAELITKYIAYQLKFMKRHKFFLTFITKTLSLLIYQKLTKIKGIKLKVRGRINNGSRSKLTTINIGKISLIAANPKLNHAQSVSYGANGTFGVQAWVSY</sequence>
<dbReference type="AlphaFoldDB" id="A0A5B8HUX3"/>
<keyword evidence="3" id="KW-0687">Ribonucleoprotein</keyword>
<dbReference type="GO" id="GO:0005840">
    <property type="term" value="C:ribosome"/>
    <property type="evidence" value="ECO:0007669"/>
    <property type="project" value="UniProtKB-KW"/>
</dbReference>
<organism evidence="4">
    <name type="scientific">Haslea nusantara</name>
    <dbReference type="NCBI Taxonomy" id="2600302"/>
    <lineage>
        <taxon>Eukaryota</taxon>
        <taxon>Sar</taxon>
        <taxon>Stramenopiles</taxon>
        <taxon>Ochrophyta</taxon>
        <taxon>Bacillariophyta</taxon>
        <taxon>Bacillariophyceae</taxon>
        <taxon>Bacillariophycidae</taxon>
        <taxon>Naviculales</taxon>
        <taxon>Naviculaceae</taxon>
        <taxon>Haslea</taxon>
    </lineage>
</organism>
<dbReference type="SUPFAM" id="SSF54821">
    <property type="entry name" value="Ribosomal protein S3 C-terminal domain"/>
    <property type="match status" value="1"/>
</dbReference>
<keyword evidence="4" id="KW-0496">Mitochondrion</keyword>
<evidence type="ECO:0000313" key="4">
    <source>
        <dbReference type="EMBL" id="QDX17601.1"/>
    </source>
</evidence>
<evidence type="ECO:0000256" key="1">
    <source>
        <dbReference type="ARBA" id="ARBA00010761"/>
    </source>
</evidence>
<protein>
    <submittedName>
        <fullName evidence="4">Ribosomal protein S3</fullName>
    </submittedName>
</protein>
<evidence type="ECO:0000256" key="2">
    <source>
        <dbReference type="ARBA" id="ARBA00022980"/>
    </source>
</evidence>
<dbReference type="GeneID" id="41663726"/>
<reference evidence="4" key="1">
    <citation type="journal article" date="2019" name="Plant Ecol Evol">
        <title>Haslea nusantara (Bacillariophyceae), a new blue diatom from the Java Sea, Indonesia: morphology, biometry and molecular characterization.</title>
        <authorList>
            <person name="Prasetiya F.S."/>
            <person name="Gastineau R."/>
            <person name="Poulin M."/>
            <person name="Lemieux C."/>
            <person name="Turmel M."/>
            <person name="Syakti A.D."/>
            <person name="Hardivillier Y."/>
            <person name="Widowati I."/>
            <person name="Risjani Y."/>
            <person name="Iskandar I."/>
            <person name="Subroto T."/>
            <person name="Falaise C."/>
            <person name="Arsad S."/>
            <person name="Safitri I."/>
            <person name="Mouget J.-L."/>
            <person name="Leignel V."/>
        </authorList>
    </citation>
    <scope>NUCLEOTIDE SEQUENCE</scope>
</reference>
<dbReference type="Gene3D" id="3.30.1140.32">
    <property type="entry name" value="Ribosomal protein S3, C-terminal domain"/>
    <property type="match status" value="1"/>
</dbReference>
<dbReference type="RefSeq" id="YP_009688010.1">
    <property type="nucleotide sequence ID" value="NC_044492.1"/>
</dbReference>
<geneLocation type="mitochondrion" evidence="4"/>
<evidence type="ECO:0000256" key="3">
    <source>
        <dbReference type="ARBA" id="ARBA00023274"/>
    </source>
</evidence>
<dbReference type="EMBL" id="MH681882">
    <property type="protein sequence ID" value="QDX17601.1"/>
    <property type="molecule type" value="Genomic_DNA"/>
</dbReference>
<accession>A0A5B8HUX3</accession>
<keyword evidence="2 4" id="KW-0689">Ribosomal protein</keyword>
<dbReference type="GO" id="GO:1990904">
    <property type="term" value="C:ribonucleoprotein complex"/>
    <property type="evidence" value="ECO:0007669"/>
    <property type="project" value="UniProtKB-KW"/>
</dbReference>
<name>A0A5B8HUX3_9STRA</name>